<dbReference type="GeneID" id="54300492"/>
<feature type="domain" description="FAD-binding" evidence="6">
    <location>
        <begin position="295"/>
        <end position="364"/>
    </location>
</feature>
<dbReference type="PANTHER" id="PTHR47356:SF2">
    <property type="entry name" value="FAD-BINDING DOMAIN-CONTAINING PROTEIN-RELATED"/>
    <property type="match status" value="1"/>
</dbReference>
<dbReference type="SUPFAM" id="SSF51905">
    <property type="entry name" value="FAD/NAD(P)-binding domain"/>
    <property type="match status" value="1"/>
</dbReference>
<evidence type="ECO:0000256" key="1">
    <source>
        <dbReference type="ARBA" id="ARBA00007992"/>
    </source>
</evidence>
<keyword evidence="5" id="KW-0472">Membrane</keyword>
<dbReference type="PANTHER" id="PTHR47356">
    <property type="entry name" value="FAD-DEPENDENT MONOOXYGENASE ASQG-RELATED"/>
    <property type="match status" value="1"/>
</dbReference>
<reference evidence="7" key="1">
    <citation type="journal article" date="2020" name="Stud. Mycol.">
        <title>101 Dothideomycetes genomes: a test case for predicting lifestyles and emergence of pathogens.</title>
        <authorList>
            <person name="Haridas S."/>
            <person name="Albert R."/>
            <person name="Binder M."/>
            <person name="Bloem J."/>
            <person name="Labutti K."/>
            <person name="Salamov A."/>
            <person name="Andreopoulos B."/>
            <person name="Baker S."/>
            <person name="Barry K."/>
            <person name="Bills G."/>
            <person name="Bluhm B."/>
            <person name="Cannon C."/>
            <person name="Castanera R."/>
            <person name="Culley D."/>
            <person name="Daum C."/>
            <person name="Ezra D."/>
            <person name="Gonzalez J."/>
            <person name="Henrissat B."/>
            <person name="Kuo A."/>
            <person name="Liang C."/>
            <person name="Lipzen A."/>
            <person name="Lutzoni F."/>
            <person name="Magnuson J."/>
            <person name="Mondo S."/>
            <person name="Nolan M."/>
            <person name="Ohm R."/>
            <person name="Pangilinan J."/>
            <person name="Park H.-J."/>
            <person name="Ramirez L."/>
            <person name="Alfaro M."/>
            <person name="Sun H."/>
            <person name="Tritt A."/>
            <person name="Yoshinaga Y."/>
            <person name="Zwiers L.-H."/>
            <person name="Turgeon B."/>
            <person name="Goodwin S."/>
            <person name="Spatafora J."/>
            <person name="Crous P."/>
            <person name="Grigoriev I."/>
        </authorList>
    </citation>
    <scope>NUCLEOTIDE SEQUENCE</scope>
    <source>
        <strain evidence="7">CBS 121167</strain>
    </source>
</reference>
<dbReference type="PRINTS" id="PR00420">
    <property type="entry name" value="RNGMNOXGNASE"/>
</dbReference>
<feature type="transmembrane region" description="Helical" evidence="5">
    <location>
        <begin position="638"/>
        <end position="659"/>
    </location>
</feature>
<evidence type="ECO:0000256" key="4">
    <source>
        <dbReference type="ARBA" id="ARBA00023002"/>
    </source>
</evidence>
<feature type="transmembrane region" description="Helical" evidence="5">
    <location>
        <begin position="680"/>
        <end position="698"/>
    </location>
</feature>
<keyword evidence="4" id="KW-0560">Oxidoreductase</keyword>
<evidence type="ECO:0000256" key="3">
    <source>
        <dbReference type="ARBA" id="ARBA00022827"/>
    </source>
</evidence>
<dbReference type="Pfam" id="PF01494">
    <property type="entry name" value="FAD_binding_3"/>
    <property type="match status" value="2"/>
</dbReference>
<dbReference type="GO" id="GO:0004497">
    <property type="term" value="F:monooxygenase activity"/>
    <property type="evidence" value="ECO:0007669"/>
    <property type="project" value="InterPro"/>
</dbReference>
<evidence type="ECO:0000259" key="6">
    <source>
        <dbReference type="Pfam" id="PF01494"/>
    </source>
</evidence>
<dbReference type="Proteomes" id="UP000799438">
    <property type="component" value="Unassembled WGS sequence"/>
</dbReference>
<protein>
    <recommendedName>
        <fullName evidence="6">FAD-binding domain-containing protein</fullName>
    </recommendedName>
</protein>
<dbReference type="InterPro" id="IPR002938">
    <property type="entry name" value="FAD-bd"/>
</dbReference>
<proteinExistence type="inferred from homology"/>
<dbReference type="InterPro" id="IPR050562">
    <property type="entry name" value="FAD_mOase_fung"/>
</dbReference>
<keyword evidence="5" id="KW-0812">Transmembrane</keyword>
<dbReference type="InterPro" id="IPR036188">
    <property type="entry name" value="FAD/NAD-bd_sf"/>
</dbReference>
<dbReference type="RefSeq" id="XP_033400541.1">
    <property type="nucleotide sequence ID" value="XM_033542995.1"/>
</dbReference>
<comment type="similarity">
    <text evidence="1">Belongs to the paxM FAD-dependent monooxygenase family.</text>
</comment>
<dbReference type="OrthoDB" id="2431938at2759"/>
<keyword evidence="5" id="KW-1133">Transmembrane helix</keyword>
<evidence type="ECO:0000313" key="7">
    <source>
        <dbReference type="EMBL" id="KAF2144829.1"/>
    </source>
</evidence>
<feature type="domain" description="FAD-binding" evidence="6">
    <location>
        <begin position="8"/>
        <end position="173"/>
    </location>
</feature>
<dbReference type="EMBL" id="ML995479">
    <property type="protein sequence ID" value="KAF2144829.1"/>
    <property type="molecule type" value="Genomic_DNA"/>
</dbReference>
<evidence type="ECO:0000256" key="5">
    <source>
        <dbReference type="SAM" id="Phobius"/>
    </source>
</evidence>
<feature type="transmembrane region" description="Helical" evidence="5">
    <location>
        <begin position="566"/>
        <end position="585"/>
    </location>
</feature>
<evidence type="ECO:0000256" key="2">
    <source>
        <dbReference type="ARBA" id="ARBA00022630"/>
    </source>
</evidence>
<accession>A0A6A6BL43</accession>
<feature type="transmembrane region" description="Helical" evidence="5">
    <location>
        <begin position="597"/>
        <end position="618"/>
    </location>
</feature>
<feature type="transmembrane region" description="Helical" evidence="5">
    <location>
        <begin position="710"/>
        <end position="736"/>
    </location>
</feature>
<dbReference type="Gene3D" id="3.50.50.60">
    <property type="entry name" value="FAD/NAD(P)-binding domain"/>
    <property type="match status" value="1"/>
</dbReference>
<gene>
    <name evidence="7" type="ORF">K452DRAFT_306590</name>
</gene>
<evidence type="ECO:0000313" key="8">
    <source>
        <dbReference type="Proteomes" id="UP000799438"/>
    </source>
</evidence>
<feature type="transmembrane region" description="Helical" evidence="5">
    <location>
        <begin position="520"/>
        <end position="546"/>
    </location>
</feature>
<dbReference type="GO" id="GO:0071949">
    <property type="term" value="F:FAD binding"/>
    <property type="evidence" value="ECO:0007669"/>
    <property type="project" value="InterPro"/>
</dbReference>
<keyword evidence="8" id="KW-1185">Reference proteome</keyword>
<dbReference type="AlphaFoldDB" id="A0A6A6BL43"/>
<keyword evidence="2" id="KW-0285">Flavoprotein</keyword>
<sequence length="753" mass="83977">MEKPNQFRVLIVGGGIAGLTLANSLQHAGIDYLLLESRTEIAPNVGASIGLAPNGSRILDQLGCYEDIENSTEPFDSAGYHAADGSYLLPRYDGFQLLRARTYYPILFFDRHRLLQILSEHIWDHNKILLDKCLSRVEEVDGKVVATCKDGTFYCGDIIVGADGVYSKTRQEMWRIAKTQEPGRIPDNVQDTMIAEYRCLFGISAPTPGLLPRAYDVTFSRDVSTMTITAKGGRVYWFLFEKMPQTYRMGEIPRFNKQDKDEMARKYSYIPIYPGGTVKFGDIWRNCERATLVALEEADFEHWTWGRFACLGDSAHKMTPNAGAGGMSGIESAAALANSIKSLVNKQDHGTLPSYGDIRNALAEYQQERKLRASATVEKSNYLTRIQAIKGTKEKLIAHWVFPYGGDYPINEGCWTWLGSTMLNFLPPPPKSLLGTMPFNRNQGLGNEESIMRRAIIAAPLLAMSVQCFINTSSQSLATMSYGSISSSQVPTFLADFGLVYAILLIESSRRANALSLARLPILFGMASLCKVGAVMPIYFFIHYVFTPIEAFSMLDKRLTDMRYTASVLPVMILIYYIPSLLARYAPDPTLRHIGEWIYNSFPLWIGLGQFLLAHTPLVPNTVQHDRINNVTRDVPTIRWTISLMAAVSGLVWLGTVLRTSFSLGHTIIPYLGEVEALKYNYICFTASSLIWIVLLFWDLKAAGMVRQSWLTVVGLLCCAAAVFGPGAAAAAGWLWREEVIATKRHKDALIRS</sequence>
<name>A0A6A6BL43_9PEZI</name>
<keyword evidence="3" id="KW-0274">FAD</keyword>
<organism evidence="7 8">
    <name type="scientific">Aplosporella prunicola CBS 121167</name>
    <dbReference type="NCBI Taxonomy" id="1176127"/>
    <lineage>
        <taxon>Eukaryota</taxon>
        <taxon>Fungi</taxon>
        <taxon>Dikarya</taxon>
        <taxon>Ascomycota</taxon>
        <taxon>Pezizomycotina</taxon>
        <taxon>Dothideomycetes</taxon>
        <taxon>Dothideomycetes incertae sedis</taxon>
        <taxon>Botryosphaeriales</taxon>
        <taxon>Aplosporellaceae</taxon>
        <taxon>Aplosporella</taxon>
    </lineage>
</organism>